<dbReference type="Proteomes" id="UP000325788">
    <property type="component" value="Unassembled WGS sequence"/>
</dbReference>
<dbReference type="AlphaFoldDB" id="A0A5N4WNU0"/>
<dbReference type="RefSeq" id="WP_151504272.1">
    <property type="nucleotide sequence ID" value="NZ_VXLD01000002.1"/>
</dbReference>
<evidence type="ECO:0000313" key="3">
    <source>
        <dbReference type="Proteomes" id="UP000325788"/>
    </source>
</evidence>
<organism evidence="2 3">
    <name type="scientific">Acinetobacter tandoii</name>
    <dbReference type="NCBI Taxonomy" id="202954"/>
    <lineage>
        <taxon>Bacteria</taxon>
        <taxon>Pseudomonadati</taxon>
        <taxon>Pseudomonadota</taxon>
        <taxon>Gammaproteobacteria</taxon>
        <taxon>Moraxellales</taxon>
        <taxon>Moraxellaceae</taxon>
        <taxon>Acinetobacter</taxon>
    </lineage>
</organism>
<protein>
    <submittedName>
        <fullName evidence="2">DNA-binding protein</fullName>
    </submittedName>
</protein>
<accession>A0A5N4WNU0</accession>
<comment type="caution">
    <text evidence="2">The sequence shown here is derived from an EMBL/GenBank/DDBJ whole genome shotgun (WGS) entry which is preliminary data.</text>
</comment>
<name>A0A5N4WNU0_9GAMM</name>
<proteinExistence type="predicted"/>
<reference evidence="2 3" key="1">
    <citation type="submission" date="2019-09" db="EMBL/GenBank/DDBJ databases">
        <title>Draft genome sequence of Acinetobacter tandoii W4-4-4 isolated from environmental water sample.</title>
        <authorList>
            <person name="Wee S.K."/>
            <person name="Yan B."/>
            <person name="Mustaffa S.B."/>
            <person name="Yap E.P.H."/>
        </authorList>
    </citation>
    <scope>NUCLEOTIDE SEQUENCE [LARGE SCALE GENOMIC DNA]</scope>
    <source>
        <strain evidence="2 3">W4-4-4</strain>
    </source>
</reference>
<evidence type="ECO:0000313" key="2">
    <source>
        <dbReference type="EMBL" id="KAB1858222.1"/>
    </source>
</evidence>
<evidence type="ECO:0000259" key="1">
    <source>
        <dbReference type="Pfam" id="PF14090"/>
    </source>
</evidence>
<dbReference type="InterPro" id="IPR055245">
    <property type="entry name" value="HTH_proteobacteria"/>
</dbReference>
<feature type="domain" description="Winged helix-turn-helix" evidence="1">
    <location>
        <begin position="5"/>
        <end position="65"/>
    </location>
</feature>
<dbReference type="GO" id="GO:0003677">
    <property type="term" value="F:DNA binding"/>
    <property type="evidence" value="ECO:0007669"/>
    <property type="project" value="UniProtKB-KW"/>
</dbReference>
<dbReference type="EMBL" id="VXLD01000002">
    <property type="protein sequence ID" value="KAB1858222.1"/>
    <property type="molecule type" value="Genomic_DNA"/>
</dbReference>
<dbReference type="Pfam" id="PF14090">
    <property type="entry name" value="HTH_39"/>
    <property type="match status" value="1"/>
</dbReference>
<sequence length="73" mass="8528">MNQSTQYNQILAHLKQSKTITQAEAIQLFNCYCLSSVISRLRKAGHDIVTHYEPNLVNKGTHARYEYKMRDEQ</sequence>
<keyword evidence="2" id="KW-0238">DNA-binding</keyword>
<gene>
    <name evidence="2" type="ORF">F4W09_05720</name>
</gene>